<gene>
    <name evidence="1" type="ORF">L602_001800000410</name>
</gene>
<reference evidence="1 2" key="1">
    <citation type="submission" date="2019-07" db="EMBL/GenBank/DDBJ databases">
        <title>Genome sequencing of lignin-degrading bacterial isolates.</title>
        <authorList>
            <person name="Gladden J."/>
        </authorList>
    </citation>
    <scope>NUCLEOTIDE SEQUENCE [LARGE SCALE GENOMIC DNA]</scope>
    <source>
        <strain evidence="1 2">J11</strain>
    </source>
</reference>
<organism evidence="1 2">
    <name type="scientific">Cupriavidus gilardii J11</name>
    <dbReference type="NCBI Taxonomy" id="936133"/>
    <lineage>
        <taxon>Bacteria</taxon>
        <taxon>Pseudomonadati</taxon>
        <taxon>Pseudomonadota</taxon>
        <taxon>Betaproteobacteria</taxon>
        <taxon>Burkholderiales</taxon>
        <taxon>Burkholderiaceae</taxon>
        <taxon>Cupriavidus</taxon>
    </lineage>
</organism>
<proteinExistence type="predicted"/>
<sequence>MSLRLILLDVPGVLYSDRSAARLGGKPGNGAPGDMRLFDPVALGFVRRLFGLAGARVVLPSAWSRGVRAATIQQLDLQVQAFAPAVDGGFGAEAAAWLAGADEPQSYVLLTADAASVPAALRPRTLAVDGRTGLTVDDFQRALDMLGVAPPHDLYPPTGPDARVQARLLQLRRAARRQPEAVSKAAAAEPAHA</sequence>
<evidence type="ECO:0000313" key="2">
    <source>
        <dbReference type="Proteomes" id="UP000318141"/>
    </source>
</evidence>
<dbReference type="AlphaFoldDB" id="A0A562BQ20"/>
<accession>A0A562BQ20</accession>
<name>A0A562BQ20_9BURK</name>
<keyword evidence="2" id="KW-1185">Reference proteome</keyword>
<dbReference type="OrthoDB" id="8970449at2"/>
<comment type="caution">
    <text evidence="1">The sequence shown here is derived from an EMBL/GenBank/DDBJ whole genome shotgun (WGS) entry which is preliminary data.</text>
</comment>
<dbReference type="Pfam" id="PF18143">
    <property type="entry name" value="HAD_SAK_2"/>
    <property type="match status" value="1"/>
</dbReference>
<dbReference type="Proteomes" id="UP000318141">
    <property type="component" value="Unassembled WGS sequence"/>
</dbReference>
<protein>
    <submittedName>
        <fullName evidence="1">Uncharacterized protein</fullName>
    </submittedName>
</protein>
<dbReference type="EMBL" id="VLJN01000010">
    <property type="protein sequence ID" value="TWG87232.1"/>
    <property type="molecule type" value="Genomic_DNA"/>
</dbReference>
<evidence type="ECO:0000313" key="1">
    <source>
        <dbReference type="EMBL" id="TWG87232.1"/>
    </source>
</evidence>